<protein>
    <submittedName>
        <fullName evidence="5">Transcriptional regulator, HxlR family</fullName>
    </submittedName>
</protein>
<evidence type="ECO:0000256" key="1">
    <source>
        <dbReference type="ARBA" id="ARBA00023015"/>
    </source>
</evidence>
<dbReference type="PROSITE" id="PS51118">
    <property type="entry name" value="HTH_HXLR"/>
    <property type="match status" value="1"/>
</dbReference>
<sequence>MREHSPTVTNLACERSNTKIKLTLMKNEIEKKSITSDGCKVKLRAVHDTLDMLSGKWKISIITSLSFGKRRFMELQREVEGVGAKMLSKELRELEINGLVTRKVCDTKPITVEYELSAYGETLQNIIKEMIHWGLNHREKIKEESHR</sequence>
<feature type="domain" description="HTH hxlR-type" evidence="4">
    <location>
        <begin position="39"/>
        <end position="142"/>
    </location>
</feature>
<dbReference type="Pfam" id="PF01638">
    <property type="entry name" value="HxlR"/>
    <property type="match status" value="1"/>
</dbReference>
<dbReference type="InterPro" id="IPR002577">
    <property type="entry name" value="HTH_HxlR"/>
</dbReference>
<proteinExistence type="predicted"/>
<dbReference type="Proteomes" id="UP000199421">
    <property type="component" value="Unassembled WGS sequence"/>
</dbReference>
<dbReference type="SUPFAM" id="SSF46785">
    <property type="entry name" value="Winged helix' DNA-binding domain"/>
    <property type="match status" value="1"/>
</dbReference>
<dbReference type="InterPro" id="IPR036390">
    <property type="entry name" value="WH_DNA-bd_sf"/>
</dbReference>
<evidence type="ECO:0000313" key="6">
    <source>
        <dbReference type="Proteomes" id="UP000199421"/>
    </source>
</evidence>
<dbReference type="InterPro" id="IPR036388">
    <property type="entry name" value="WH-like_DNA-bd_sf"/>
</dbReference>
<evidence type="ECO:0000256" key="2">
    <source>
        <dbReference type="ARBA" id="ARBA00023125"/>
    </source>
</evidence>
<name>A0A1H7IVW9_OLID1</name>
<evidence type="ECO:0000256" key="3">
    <source>
        <dbReference type="ARBA" id="ARBA00023163"/>
    </source>
</evidence>
<keyword evidence="1" id="KW-0805">Transcription regulation</keyword>
<keyword evidence="6" id="KW-1185">Reference proteome</keyword>
<keyword evidence="2" id="KW-0238">DNA-binding</keyword>
<keyword evidence="3" id="KW-0804">Transcription</keyword>
<dbReference type="STRING" id="407022.SAMN05661044_00845"/>
<evidence type="ECO:0000259" key="4">
    <source>
        <dbReference type="PROSITE" id="PS51118"/>
    </source>
</evidence>
<organism evidence="5 6">
    <name type="scientific">Olivibacter domesticus</name>
    <name type="common">Pseudosphingobacterium domesticum</name>
    <dbReference type="NCBI Taxonomy" id="407022"/>
    <lineage>
        <taxon>Bacteria</taxon>
        <taxon>Pseudomonadati</taxon>
        <taxon>Bacteroidota</taxon>
        <taxon>Sphingobacteriia</taxon>
        <taxon>Sphingobacteriales</taxon>
        <taxon>Sphingobacteriaceae</taxon>
        <taxon>Olivibacter</taxon>
    </lineage>
</organism>
<dbReference type="PANTHER" id="PTHR33204">
    <property type="entry name" value="TRANSCRIPTIONAL REGULATOR, MARR FAMILY"/>
    <property type="match status" value="1"/>
</dbReference>
<dbReference type="GO" id="GO:0003677">
    <property type="term" value="F:DNA binding"/>
    <property type="evidence" value="ECO:0007669"/>
    <property type="project" value="UniProtKB-KW"/>
</dbReference>
<evidence type="ECO:0000313" key="5">
    <source>
        <dbReference type="EMBL" id="SEK66394.1"/>
    </source>
</evidence>
<dbReference type="AlphaFoldDB" id="A0A1H7IVW9"/>
<dbReference type="EMBL" id="FOAF01000001">
    <property type="protein sequence ID" value="SEK66394.1"/>
    <property type="molecule type" value="Genomic_DNA"/>
</dbReference>
<reference evidence="6" key="1">
    <citation type="submission" date="2016-10" db="EMBL/GenBank/DDBJ databases">
        <authorList>
            <person name="Varghese N."/>
            <person name="Submissions S."/>
        </authorList>
    </citation>
    <scope>NUCLEOTIDE SEQUENCE [LARGE SCALE GENOMIC DNA]</scope>
    <source>
        <strain evidence="6">DSM 18733</strain>
    </source>
</reference>
<gene>
    <name evidence="5" type="ORF">SAMN05661044_00845</name>
</gene>
<accession>A0A1H7IVW9</accession>
<dbReference type="Gene3D" id="1.10.10.10">
    <property type="entry name" value="Winged helix-like DNA-binding domain superfamily/Winged helix DNA-binding domain"/>
    <property type="match status" value="1"/>
</dbReference>